<comment type="caution">
    <text evidence="1">The sequence shown here is derived from an EMBL/GenBank/DDBJ whole genome shotgun (WGS) entry which is preliminary data.</text>
</comment>
<protein>
    <submittedName>
        <fullName evidence="1">Uncharacterized protein</fullName>
    </submittedName>
</protein>
<proteinExistence type="predicted"/>
<dbReference type="EMBL" id="BFAZ01000016">
    <property type="protein sequence ID" value="GBF44609.1"/>
    <property type="molecule type" value="Genomic_DNA"/>
</dbReference>
<name>A0A2P2DJ33_9LEPT</name>
<keyword evidence="2" id="KW-1185">Reference proteome</keyword>
<sequence>MILSYILKLIQRISISSLILILCYCNINSKKPKKEFFLNHTIYFDEGIENKQEVLSFINSIKTKDCTNFHKLIKHDYVYNVQDASYLFFFDQDNNFYLDTDKTISICDFLFEEKVYFNVIKTYEENLYNTHNVYTLTQIMQNTEEIIVHLHLDTNTKKTEMSITLYPSKEIMKYPIISMLFICESKSFSTCYLRESNTDMIHK</sequence>
<evidence type="ECO:0000313" key="1">
    <source>
        <dbReference type="EMBL" id="GBF44609.1"/>
    </source>
</evidence>
<dbReference type="RefSeq" id="WP_108961578.1">
    <property type="nucleotide sequence ID" value="NZ_BFAZ01000016.1"/>
</dbReference>
<gene>
    <name evidence="1" type="ORF">LPTSP2_39120</name>
</gene>
<organism evidence="1 2">
    <name type="scientific">Leptospira ellinghausenii</name>
    <dbReference type="NCBI Taxonomy" id="1917822"/>
    <lineage>
        <taxon>Bacteria</taxon>
        <taxon>Pseudomonadati</taxon>
        <taxon>Spirochaetota</taxon>
        <taxon>Spirochaetia</taxon>
        <taxon>Leptospirales</taxon>
        <taxon>Leptospiraceae</taxon>
        <taxon>Leptospira</taxon>
    </lineage>
</organism>
<accession>A0A2P2DJ33</accession>
<reference evidence="2" key="1">
    <citation type="journal article" date="2019" name="Microbiol. Immunol.">
        <title>Molecular and phenotypic characterization of Leptospira johnsonii sp. nov., Leptospira ellinghausenii sp. nov. and Leptospira ryugenii sp. nov. isolated from soil and water in Japan.</title>
        <authorList>
            <person name="Masuzawa T."/>
            <person name="Saito M."/>
            <person name="Nakao R."/>
            <person name="Nikaido Y."/>
            <person name="Matsumoto M."/>
            <person name="Ogawa M."/>
            <person name="Yokoyama M."/>
            <person name="Hidaka Y."/>
            <person name="Tomita J."/>
            <person name="Sakakibara K."/>
            <person name="Suzuki K."/>
            <person name="Yasuda S."/>
            <person name="Sato H."/>
            <person name="Yamaguchi M."/>
            <person name="Yoshida S.I."/>
            <person name="Koizumi N."/>
            <person name="Kawamura Y."/>
        </authorList>
    </citation>
    <scope>NUCLEOTIDE SEQUENCE [LARGE SCALE GENOMIC DNA]</scope>
    <source>
        <strain evidence="2">E18</strain>
    </source>
</reference>
<dbReference type="AlphaFoldDB" id="A0A2P2DJ33"/>
<dbReference type="Proteomes" id="UP000245206">
    <property type="component" value="Unassembled WGS sequence"/>
</dbReference>
<evidence type="ECO:0000313" key="2">
    <source>
        <dbReference type="Proteomes" id="UP000245206"/>
    </source>
</evidence>